<comment type="caution">
    <text evidence="1">The sequence shown here is derived from an EMBL/GenBank/DDBJ whole genome shotgun (WGS) entry which is preliminary data.</text>
</comment>
<dbReference type="Proteomes" id="UP000828048">
    <property type="component" value="Chromosome 1"/>
</dbReference>
<reference evidence="1 2" key="1">
    <citation type="journal article" date="2021" name="Hortic Res">
        <title>High-quality reference genome and annotation aids understanding of berry development for evergreen blueberry (Vaccinium darrowii).</title>
        <authorList>
            <person name="Yu J."/>
            <person name="Hulse-Kemp A.M."/>
            <person name="Babiker E."/>
            <person name="Staton M."/>
        </authorList>
    </citation>
    <scope>NUCLEOTIDE SEQUENCE [LARGE SCALE GENOMIC DNA]</scope>
    <source>
        <strain evidence="2">cv. NJ 8807/NJ 8810</strain>
        <tissue evidence="1">Young leaf</tissue>
    </source>
</reference>
<evidence type="ECO:0000313" key="2">
    <source>
        <dbReference type="Proteomes" id="UP000828048"/>
    </source>
</evidence>
<keyword evidence="2" id="KW-1185">Reference proteome</keyword>
<gene>
    <name evidence="1" type="ORF">Vadar_024769</name>
</gene>
<organism evidence="1 2">
    <name type="scientific">Vaccinium darrowii</name>
    <dbReference type="NCBI Taxonomy" id="229202"/>
    <lineage>
        <taxon>Eukaryota</taxon>
        <taxon>Viridiplantae</taxon>
        <taxon>Streptophyta</taxon>
        <taxon>Embryophyta</taxon>
        <taxon>Tracheophyta</taxon>
        <taxon>Spermatophyta</taxon>
        <taxon>Magnoliopsida</taxon>
        <taxon>eudicotyledons</taxon>
        <taxon>Gunneridae</taxon>
        <taxon>Pentapetalae</taxon>
        <taxon>asterids</taxon>
        <taxon>Ericales</taxon>
        <taxon>Ericaceae</taxon>
        <taxon>Vaccinioideae</taxon>
        <taxon>Vaccinieae</taxon>
        <taxon>Vaccinium</taxon>
    </lineage>
</organism>
<accession>A0ACB7XSR1</accession>
<dbReference type="EMBL" id="CM037151">
    <property type="protein sequence ID" value="KAH7844139.1"/>
    <property type="molecule type" value="Genomic_DNA"/>
</dbReference>
<sequence>MYTTSQPLIGRLALAATTKIVACKAAAAAAAANMSTTAQSPPCDKLLSLGTKIVAVGRNYAAHAKELGNAVPKEPVLFLKPTLSYLENGGTIEIPEGLELLDHEVELAVVMSQKARDVPGAAAMDYVGGYALALDMTAREIQASAKSAGLPWTKAKGQDTFTPISSVLPKSAVLDPQNLELWLKVDEEIHQKGPTADMIFKLPFLISHISSIMTLLEGDVILTGTPQGVGLVKAGQKITAGITDLLDVHFDVAKRKRPQSN</sequence>
<protein>
    <submittedName>
        <fullName evidence="1">Uncharacterized protein</fullName>
    </submittedName>
</protein>
<proteinExistence type="predicted"/>
<name>A0ACB7XSR1_9ERIC</name>
<evidence type="ECO:0000313" key="1">
    <source>
        <dbReference type="EMBL" id="KAH7844139.1"/>
    </source>
</evidence>